<proteinExistence type="predicted"/>
<protein>
    <submittedName>
        <fullName evidence="1">DUF1642 domain-containing protein</fullName>
    </submittedName>
</protein>
<accession>A0AAW8YRU6</accession>
<comment type="caution">
    <text evidence="1">The sequence shown here is derived from an EMBL/GenBank/DDBJ whole genome shotgun (WGS) entry which is preliminary data.</text>
</comment>
<sequence length="184" mass="21537">MDIEEIKRRLTDLRDERSFAAAIETDKGVLGEYLKGSYEAYRLAVDMLEHLESEKVVVPYFVADWIEKAKEHYGSEIDPLNIVYWAGDYISDTDPHYEWLENIYNQKLLLNAVINGYEVKKEPKYRVKLPGLVGSNGQQYISKSADGKLFACARRDYLQQEFTNDELKQLPDWVRRLEFEEVES</sequence>
<dbReference type="EMBL" id="JAWJAX010000019">
    <property type="protein sequence ID" value="MDV2912239.1"/>
    <property type="molecule type" value="Genomic_DNA"/>
</dbReference>
<dbReference type="Pfam" id="PF07852">
    <property type="entry name" value="DUF1642"/>
    <property type="match status" value="1"/>
</dbReference>
<organism evidence="1 2">
    <name type="scientific">Pediococcus acidilactici</name>
    <dbReference type="NCBI Taxonomy" id="1254"/>
    <lineage>
        <taxon>Bacteria</taxon>
        <taxon>Bacillati</taxon>
        <taxon>Bacillota</taxon>
        <taxon>Bacilli</taxon>
        <taxon>Lactobacillales</taxon>
        <taxon>Lactobacillaceae</taxon>
        <taxon>Pediococcus</taxon>
        <taxon>Pediococcus acidilactici group</taxon>
    </lineage>
</organism>
<gene>
    <name evidence="1" type="ORF">R0H03_10390</name>
</gene>
<dbReference type="RefSeq" id="WP_317052562.1">
    <property type="nucleotide sequence ID" value="NZ_CP140878.1"/>
</dbReference>
<reference evidence="1" key="2">
    <citation type="submission" date="2023-10" db="EMBL/GenBank/DDBJ databases">
        <authorList>
            <person name="Khurajog B."/>
        </authorList>
    </citation>
    <scope>NUCLEOTIDE SEQUENCE</scope>
    <source>
        <strain evidence="1">BF14</strain>
    </source>
</reference>
<name>A0AAW8YRU6_PEDAC</name>
<evidence type="ECO:0000313" key="2">
    <source>
        <dbReference type="Proteomes" id="UP001280415"/>
    </source>
</evidence>
<dbReference type="Proteomes" id="UP001280415">
    <property type="component" value="Unassembled WGS sequence"/>
</dbReference>
<reference evidence="1" key="1">
    <citation type="journal article" date="2023" name="PeerJ">
        <title>Selection and evaluation of lactic acid bacteria from chicken feces in Thailand as potential probiotics.</title>
        <authorList>
            <person name="Khurajog B."/>
            <person name="Disastra Y."/>
            <person name="Lawwyne L.D."/>
            <person name="Sirichokchatchawan W."/>
            <person name="Niyomtham W."/>
            <person name="Yindee J."/>
            <person name="Hampson D.J."/>
            <person name="Prapasarakul N."/>
        </authorList>
    </citation>
    <scope>NUCLEOTIDE SEQUENCE</scope>
    <source>
        <strain evidence="1">BF14</strain>
    </source>
</reference>
<dbReference type="AlphaFoldDB" id="A0AAW8YRU6"/>
<evidence type="ECO:0000313" key="1">
    <source>
        <dbReference type="EMBL" id="MDV2912239.1"/>
    </source>
</evidence>
<dbReference type="InterPro" id="IPR012865">
    <property type="entry name" value="DUF1642"/>
</dbReference>